<reference evidence="12" key="1">
    <citation type="journal article" date="2013" name="Science">
        <title>The Amborella genome and the evolution of flowering plants.</title>
        <authorList>
            <consortium name="Amborella Genome Project"/>
        </authorList>
    </citation>
    <scope>NUCLEOTIDE SEQUENCE [LARGE SCALE GENOMIC DNA]</scope>
</reference>
<dbReference type="GO" id="GO:0005634">
    <property type="term" value="C:nucleus"/>
    <property type="evidence" value="ECO:0000318"/>
    <property type="project" value="GO_Central"/>
</dbReference>
<dbReference type="GO" id="GO:0035825">
    <property type="term" value="P:homologous recombination"/>
    <property type="evidence" value="ECO:0000318"/>
    <property type="project" value="GO_Central"/>
</dbReference>
<dbReference type="SMART" id="SM00184">
    <property type="entry name" value="RING"/>
    <property type="match status" value="1"/>
</dbReference>
<dbReference type="InterPro" id="IPR019786">
    <property type="entry name" value="Zinc_finger_PHD-type_CS"/>
</dbReference>
<dbReference type="InterPro" id="IPR036420">
    <property type="entry name" value="BRCT_dom_sf"/>
</dbReference>
<name>W1PE21_AMBTC</name>
<dbReference type="GO" id="GO:0004842">
    <property type="term" value="F:ubiquitin-protein transferase activity"/>
    <property type="evidence" value="ECO:0000318"/>
    <property type="project" value="GO_Central"/>
</dbReference>
<dbReference type="InterPro" id="IPR011011">
    <property type="entry name" value="Znf_FYVE_PHD"/>
</dbReference>
<feature type="compositionally biased region" description="Polar residues" evidence="8">
    <location>
        <begin position="158"/>
        <end position="173"/>
    </location>
</feature>
<feature type="domain" description="RING-type" evidence="9">
    <location>
        <begin position="346"/>
        <end position="391"/>
    </location>
</feature>
<keyword evidence="3" id="KW-0479">Metal-binding</keyword>
<proteinExistence type="predicted"/>
<dbReference type="HOGENOM" id="CLU_024969_0_0_1"/>
<dbReference type="OMA" id="IRGMESV"/>
<feature type="region of interest" description="Disordered" evidence="8">
    <location>
        <begin position="227"/>
        <end position="247"/>
    </location>
</feature>
<dbReference type="PROSITE" id="PS50172">
    <property type="entry name" value="BRCT"/>
    <property type="match status" value="1"/>
</dbReference>
<evidence type="ECO:0000256" key="3">
    <source>
        <dbReference type="ARBA" id="ARBA00022723"/>
    </source>
</evidence>
<dbReference type="Gene3D" id="3.30.40.10">
    <property type="entry name" value="Zinc/RING finger domain, C3HC4 (zinc finger)"/>
    <property type="match status" value="2"/>
</dbReference>
<dbReference type="GO" id="GO:0005694">
    <property type="term" value="C:chromosome"/>
    <property type="evidence" value="ECO:0007669"/>
    <property type="project" value="UniProtKB-SubCell"/>
</dbReference>
<dbReference type="InterPro" id="IPR001965">
    <property type="entry name" value="Znf_PHD"/>
</dbReference>
<dbReference type="EMBL" id="KI393980">
    <property type="protein sequence ID" value="ERN05876.1"/>
    <property type="molecule type" value="Genomic_DNA"/>
</dbReference>
<dbReference type="eggNOG" id="KOG2043">
    <property type="taxonomic scope" value="Eukaryota"/>
</dbReference>
<keyword evidence="12" id="KW-1185">Reference proteome</keyword>
<dbReference type="eggNOG" id="KOG0825">
    <property type="taxonomic scope" value="Eukaryota"/>
</dbReference>
<dbReference type="KEGG" id="atr:18434063"/>
<evidence type="ECO:0000256" key="2">
    <source>
        <dbReference type="ARBA" id="ARBA00022454"/>
    </source>
</evidence>
<dbReference type="PANTHER" id="PTHR47776:SF2">
    <property type="entry name" value="RING-TYPE E3 UBIQUITIN TRANSFERASE BRCA1"/>
    <property type="match status" value="1"/>
</dbReference>
<dbReference type="SMART" id="SM00249">
    <property type="entry name" value="PHD"/>
    <property type="match status" value="1"/>
</dbReference>
<evidence type="ECO:0000256" key="1">
    <source>
        <dbReference type="ARBA" id="ARBA00004286"/>
    </source>
</evidence>
<dbReference type="GO" id="GO:0008270">
    <property type="term" value="F:zinc ion binding"/>
    <property type="evidence" value="ECO:0007669"/>
    <property type="project" value="UniProtKB-KW"/>
</dbReference>
<organism evidence="11 12">
    <name type="scientific">Amborella trichopoda</name>
    <dbReference type="NCBI Taxonomy" id="13333"/>
    <lineage>
        <taxon>Eukaryota</taxon>
        <taxon>Viridiplantae</taxon>
        <taxon>Streptophyta</taxon>
        <taxon>Embryophyta</taxon>
        <taxon>Tracheophyta</taxon>
        <taxon>Spermatophyta</taxon>
        <taxon>Magnoliopsida</taxon>
        <taxon>Amborellales</taxon>
        <taxon>Amborellaceae</taxon>
        <taxon>Amborella</taxon>
    </lineage>
</organism>
<dbReference type="PANTHER" id="PTHR47776">
    <property type="entry name" value="F5A8.9 PROTEIN"/>
    <property type="match status" value="1"/>
</dbReference>
<comment type="subcellular location">
    <subcellularLocation>
        <location evidence="1">Chromosome</location>
    </subcellularLocation>
</comment>
<dbReference type="Gene3D" id="3.40.50.10190">
    <property type="entry name" value="BRCT domain"/>
    <property type="match status" value="1"/>
</dbReference>
<feature type="domain" description="BRCT" evidence="10">
    <location>
        <begin position="36"/>
        <end position="104"/>
    </location>
</feature>
<dbReference type="Pfam" id="PF12738">
    <property type="entry name" value="PTCB-BRCT"/>
    <property type="match status" value="1"/>
</dbReference>
<evidence type="ECO:0000259" key="10">
    <source>
        <dbReference type="PROSITE" id="PS50172"/>
    </source>
</evidence>
<dbReference type="STRING" id="13333.W1PE21"/>
<evidence type="ECO:0000313" key="11">
    <source>
        <dbReference type="EMBL" id="ERN05876.1"/>
    </source>
</evidence>
<dbReference type="InterPro" id="IPR018957">
    <property type="entry name" value="Znf_C3HC4_RING-type"/>
</dbReference>
<dbReference type="Proteomes" id="UP000017836">
    <property type="component" value="Unassembled WGS sequence"/>
</dbReference>
<sequence length="497" mass="55059">MEGETLEPDIRVKWKYPVPGMDSVVATVSGYHGVGRLKLIKLINQTGAHYVGNMSKSTSHLVCWQFNGRKYDLAKKLGTKVVNHRWFEDCMKAGKLLPESGYNMLCGQEVDPLSWEVPANAVETGHKKKRLPDQSRAFQSLDVDRSYSSVESLAQFRSSLRSENANSNSGSSDRTAKMNKLSREKHKLRELLQVKERPPLQLVDRSGRVMSAESKACISSTCHKSSLHMTTRNNSPPASTSVPTRKSRRLVKKSSCYDTILSDGVELDQIKENQPNQFNIVISSSSADCDSLNSESIRNEDQLDTGLLTSRNADKEIGRCESIGVEAVEEAGSVLGLPISLADVSCAICWTDFSSTRGVLSCGHRFCFSCIQDWADQMASKGKESTCPLCKACFVCITRLEDATSPDQKMFSQTLPQAANTSVVLLHGAEDQSFAAMDLAFKCHECRSGDTGECLLRCRACGNRWVHTFCLDPPLSRHSASWTCNPCNLRRRPFYGI</sequence>
<protein>
    <recommendedName>
        <fullName evidence="6">RING-type E3 ubiquitin transferase BRCA1</fullName>
    </recommendedName>
</protein>
<dbReference type="PROSITE" id="PS01359">
    <property type="entry name" value="ZF_PHD_1"/>
    <property type="match status" value="1"/>
</dbReference>
<dbReference type="OrthoDB" id="251770at2759"/>
<dbReference type="InterPro" id="IPR019787">
    <property type="entry name" value="Znf_PHD-finger"/>
</dbReference>
<gene>
    <name evidence="11" type="ORF">AMTR_s00006p00265240</name>
</gene>
<evidence type="ECO:0000259" key="9">
    <source>
        <dbReference type="PROSITE" id="PS50089"/>
    </source>
</evidence>
<accession>W1PE21</accession>
<evidence type="ECO:0000256" key="5">
    <source>
        <dbReference type="ARBA" id="ARBA00022833"/>
    </source>
</evidence>
<dbReference type="InterPro" id="IPR001357">
    <property type="entry name" value="BRCT_dom"/>
</dbReference>
<feature type="region of interest" description="Disordered" evidence="8">
    <location>
        <begin position="158"/>
        <end position="179"/>
    </location>
</feature>
<dbReference type="SUPFAM" id="SSF52113">
    <property type="entry name" value="BRCT domain"/>
    <property type="match status" value="1"/>
</dbReference>
<evidence type="ECO:0000256" key="4">
    <source>
        <dbReference type="ARBA" id="ARBA00022771"/>
    </source>
</evidence>
<dbReference type="PROSITE" id="PS50089">
    <property type="entry name" value="ZF_RING_2"/>
    <property type="match status" value="1"/>
</dbReference>
<keyword evidence="2" id="KW-0158">Chromosome</keyword>
<dbReference type="Pfam" id="PF00628">
    <property type="entry name" value="PHD"/>
    <property type="match status" value="1"/>
</dbReference>
<dbReference type="SUPFAM" id="SSF57850">
    <property type="entry name" value="RING/U-box"/>
    <property type="match status" value="1"/>
</dbReference>
<dbReference type="Pfam" id="PF00097">
    <property type="entry name" value="zf-C3HC4"/>
    <property type="match status" value="1"/>
</dbReference>
<dbReference type="PROSITE" id="PS00518">
    <property type="entry name" value="ZF_RING_1"/>
    <property type="match status" value="1"/>
</dbReference>
<evidence type="ECO:0000256" key="6">
    <source>
        <dbReference type="ARBA" id="ARBA00031556"/>
    </source>
</evidence>
<keyword evidence="5" id="KW-0862">Zinc</keyword>
<dbReference type="InterPro" id="IPR017907">
    <property type="entry name" value="Znf_RING_CS"/>
</dbReference>
<keyword evidence="4 7" id="KW-0863">Zinc-finger</keyword>
<dbReference type="SUPFAM" id="SSF57903">
    <property type="entry name" value="FYVE/PHD zinc finger"/>
    <property type="match status" value="1"/>
</dbReference>
<evidence type="ECO:0000256" key="8">
    <source>
        <dbReference type="SAM" id="MobiDB-lite"/>
    </source>
</evidence>
<dbReference type="InterPro" id="IPR013083">
    <property type="entry name" value="Znf_RING/FYVE/PHD"/>
</dbReference>
<feature type="compositionally biased region" description="Polar residues" evidence="8">
    <location>
        <begin position="227"/>
        <end position="244"/>
    </location>
</feature>
<dbReference type="SMART" id="SM00292">
    <property type="entry name" value="BRCT"/>
    <property type="match status" value="1"/>
</dbReference>
<evidence type="ECO:0000256" key="7">
    <source>
        <dbReference type="PROSITE-ProRule" id="PRU00175"/>
    </source>
</evidence>
<dbReference type="InterPro" id="IPR001841">
    <property type="entry name" value="Znf_RING"/>
</dbReference>
<dbReference type="Gramene" id="ERN05876">
    <property type="protein sequence ID" value="ERN05876"/>
    <property type="gene ID" value="AMTR_s00006p00265240"/>
</dbReference>
<evidence type="ECO:0000313" key="12">
    <source>
        <dbReference type="Proteomes" id="UP000017836"/>
    </source>
</evidence>
<dbReference type="AlphaFoldDB" id="W1PE21"/>